<reference evidence="2" key="2">
    <citation type="journal article" date="2015" name="Data Brief">
        <title>Shoot transcriptome of the giant reed, Arundo donax.</title>
        <authorList>
            <person name="Barrero R.A."/>
            <person name="Guerrero F.D."/>
            <person name="Moolhuijzen P."/>
            <person name="Goolsby J.A."/>
            <person name="Tidwell J."/>
            <person name="Bellgard S.E."/>
            <person name="Bellgard M.I."/>
        </authorList>
    </citation>
    <scope>NUCLEOTIDE SEQUENCE</scope>
    <source>
        <tissue evidence="2">Shoot tissue taken approximately 20 cm above the soil surface</tissue>
    </source>
</reference>
<evidence type="ECO:0000256" key="1">
    <source>
        <dbReference type="SAM" id="SignalP"/>
    </source>
</evidence>
<proteinExistence type="predicted"/>
<keyword evidence="1" id="KW-0732">Signal</keyword>
<feature type="signal peptide" evidence="1">
    <location>
        <begin position="1"/>
        <end position="18"/>
    </location>
</feature>
<dbReference type="EMBL" id="GBRH01198561">
    <property type="protein sequence ID" value="JAD99334.1"/>
    <property type="molecule type" value="Transcribed_RNA"/>
</dbReference>
<protein>
    <submittedName>
        <fullName evidence="2">Uncharacterized protein</fullName>
    </submittedName>
</protein>
<sequence>MVALLKFHLFEWLEYLLYLSFLEHCGEVLRLSACHTHILLKGACVTTRVYRISI</sequence>
<reference evidence="2" key="1">
    <citation type="submission" date="2014-09" db="EMBL/GenBank/DDBJ databases">
        <authorList>
            <person name="Magalhaes I.L.F."/>
            <person name="Oliveira U."/>
            <person name="Santos F.R."/>
            <person name="Vidigal T.H.D.A."/>
            <person name="Brescovit A.D."/>
            <person name="Santos A.J."/>
        </authorList>
    </citation>
    <scope>NUCLEOTIDE SEQUENCE</scope>
    <source>
        <tissue evidence="2">Shoot tissue taken approximately 20 cm above the soil surface</tissue>
    </source>
</reference>
<name>A0A0A9EEX8_ARUDO</name>
<accession>A0A0A9EEX8</accession>
<dbReference type="AlphaFoldDB" id="A0A0A9EEX8"/>
<organism evidence="2">
    <name type="scientific">Arundo donax</name>
    <name type="common">Giant reed</name>
    <name type="synonym">Donax arundinaceus</name>
    <dbReference type="NCBI Taxonomy" id="35708"/>
    <lineage>
        <taxon>Eukaryota</taxon>
        <taxon>Viridiplantae</taxon>
        <taxon>Streptophyta</taxon>
        <taxon>Embryophyta</taxon>
        <taxon>Tracheophyta</taxon>
        <taxon>Spermatophyta</taxon>
        <taxon>Magnoliopsida</taxon>
        <taxon>Liliopsida</taxon>
        <taxon>Poales</taxon>
        <taxon>Poaceae</taxon>
        <taxon>PACMAD clade</taxon>
        <taxon>Arundinoideae</taxon>
        <taxon>Arundineae</taxon>
        <taxon>Arundo</taxon>
    </lineage>
</organism>
<feature type="chain" id="PRO_5002045364" evidence="1">
    <location>
        <begin position="19"/>
        <end position="54"/>
    </location>
</feature>
<evidence type="ECO:0000313" key="2">
    <source>
        <dbReference type="EMBL" id="JAD99334.1"/>
    </source>
</evidence>